<feature type="domain" description="Acyl-CoA oxidase/dehydrogenase middle" evidence="8">
    <location>
        <begin position="130"/>
        <end position="224"/>
    </location>
</feature>
<dbReference type="Pfam" id="PF02770">
    <property type="entry name" value="Acyl-CoA_dh_M"/>
    <property type="match status" value="1"/>
</dbReference>
<protein>
    <submittedName>
        <fullName evidence="10">Acyl-CoA dehydrogenase family protein</fullName>
    </submittedName>
</protein>
<dbReference type="InterPro" id="IPR037069">
    <property type="entry name" value="AcylCoA_DH/ox_N_sf"/>
</dbReference>
<dbReference type="InterPro" id="IPR052161">
    <property type="entry name" value="Mycobact_Acyl-CoA_DH"/>
</dbReference>
<keyword evidence="3 6" id="KW-0285">Flavoprotein</keyword>
<keyword evidence="11" id="KW-1185">Reference proteome</keyword>
<dbReference type="InterPro" id="IPR046373">
    <property type="entry name" value="Acyl-CoA_Oxase/DH_mid-dom_sf"/>
</dbReference>
<dbReference type="Gene3D" id="2.40.110.10">
    <property type="entry name" value="Butyryl-CoA Dehydrogenase, subunit A, domain 2"/>
    <property type="match status" value="1"/>
</dbReference>
<accession>A0AAW5R572</accession>
<dbReference type="GO" id="GO:0050660">
    <property type="term" value="F:flavin adenine dinucleotide binding"/>
    <property type="evidence" value="ECO:0007669"/>
    <property type="project" value="InterPro"/>
</dbReference>
<evidence type="ECO:0000256" key="2">
    <source>
        <dbReference type="ARBA" id="ARBA00009347"/>
    </source>
</evidence>
<sequence length="397" mass="43480">MTRGPGFLRETGDEAFRAGLRDWLAAALPVAAGDRLGTADLHGLAFRREWEDHLCRSGLSGLGWPEALGGHALSLTRQAIFHEECARAGTPLPVNMIGHGIVAPTLIDYGSADQKQRYLPRILSNSEIWCQGYSEPGAGSDLAALATRAERRDDVYVLNGQKIWTSFADIADRCLLLARTGGGESPRAGISVLLVDMRLPGITVRPIRQITGEADYNEVFFDDVEVPADCLLGEENGGWRIAMAAANYERSTYFVPRIVRMQAELDALVLLAAGTFRHGQRLIDDPAVRSTVTDLSLNVQALRLYADRILEMAEQGVPPGVDGSSVKLLWSENHQRLLDLAMDILGPDVVLGPQERSAPAEGRWNRDYLWTRAETILAGTSEIHRNIIAERGLGLPR</sequence>
<dbReference type="SUPFAM" id="SSF47203">
    <property type="entry name" value="Acyl-CoA dehydrogenase C-terminal domain-like"/>
    <property type="match status" value="1"/>
</dbReference>
<comment type="caution">
    <text evidence="10">The sequence shown here is derived from an EMBL/GenBank/DDBJ whole genome shotgun (WGS) entry which is preliminary data.</text>
</comment>
<evidence type="ECO:0000256" key="5">
    <source>
        <dbReference type="ARBA" id="ARBA00023002"/>
    </source>
</evidence>
<dbReference type="Gene3D" id="1.10.540.10">
    <property type="entry name" value="Acyl-CoA dehydrogenase/oxidase, N-terminal domain"/>
    <property type="match status" value="1"/>
</dbReference>
<dbReference type="Proteomes" id="UP001320898">
    <property type="component" value="Unassembled WGS sequence"/>
</dbReference>
<comment type="similarity">
    <text evidence="2 6">Belongs to the acyl-CoA dehydrogenase family.</text>
</comment>
<keyword evidence="4 6" id="KW-0274">FAD</keyword>
<dbReference type="InterPro" id="IPR009075">
    <property type="entry name" value="AcylCo_DH/oxidase_C"/>
</dbReference>
<dbReference type="InterPro" id="IPR009100">
    <property type="entry name" value="AcylCoA_DH/oxidase_NM_dom_sf"/>
</dbReference>
<evidence type="ECO:0000256" key="4">
    <source>
        <dbReference type="ARBA" id="ARBA00022827"/>
    </source>
</evidence>
<dbReference type="PANTHER" id="PTHR43292">
    <property type="entry name" value="ACYL-COA DEHYDROGENASE"/>
    <property type="match status" value="1"/>
</dbReference>
<evidence type="ECO:0000256" key="6">
    <source>
        <dbReference type="RuleBase" id="RU362125"/>
    </source>
</evidence>
<dbReference type="RefSeq" id="WP_261617353.1">
    <property type="nucleotide sequence ID" value="NZ_JALIDZ010000008.1"/>
</dbReference>
<dbReference type="Pfam" id="PF00441">
    <property type="entry name" value="Acyl-CoA_dh_1"/>
    <property type="match status" value="1"/>
</dbReference>
<evidence type="ECO:0000259" key="8">
    <source>
        <dbReference type="Pfam" id="PF02770"/>
    </source>
</evidence>
<keyword evidence="5 6" id="KW-0560">Oxidoreductase</keyword>
<feature type="domain" description="Acyl-CoA dehydrogenase/oxidase C-terminal" evidence="7">
    <location>
        <begin position="236"/>
        <end position="392"/>
    </location>
</feature>
<dbReference type="SUPFAM" id="SSF56645">
    <property type="entry name" value="Acyl-CoA dehydrogenase NM domain-like"/>
    <property type="match status" value="1"/>
</dbReference>
<dbReference type="InterPro" id="IPR006091">
    <property type="entry name" value="Acyl-CoA_Oxase/DH_mid-dom"/>
</dbReference>
<evidence type="ECO:0000259" key="7">
    <source>
        <dbReference type="Pfam" id="PF00441"/>
    </source>
</evidence>
<name>A0AAW5R572_9HYPH</name>
<dbReference type="EMBL" id="JALIDZ010000008">
    <property type="protein sequence ID" value="MCT8973774.1"/>
    <property type="molecule type" value="Genomic_DNA"/>
</dbReference>
<evidence type="ECO:0000256" key="1">
    <source>
        <dbReference type="ARBA" id="ARBA00001974"/>
    </source>
</evidence>
<dbReference type="Pfam" id="PF02771">
    <property type="entry name" value="Acyl-CoA_dh_N"/>
    <property type="match status" value="1"/>
</dbReference>
<evidence type="ECO:0000259" key="9">
    <source>
        <dbReference type="Pfam" id="PF02771"/>
    </source>
</evidence>
<proteinExistence type="inferred from homology"/>
<reference evidence="10 11" key="1">
    <citation type="submission" date="2022-04" db="EMBL/GenBank/DDBJ databases">
        <authorList>
            <person name="Ye Y.-Q."/>
            <person name="Du Z.-J."/>
        </authorList>
    </citation>
    <scope>NUCLEOTIDE SEQUENCE [LARGE SCALE GENOMIC DNA]</scope>
    <source>
        <strain evidence="10 11">A6E488</strain>
    </source>
</reference>
<evidence type="ECO:0000313" key="11">
    <source>
        <dbReference type="Proteomes" id="UP001320898"/>
    </source>
</evidence>
<evidence type="ECO:0000256" key="3">
    <source>
        <dbReference type="ARBA" id="ARBA00022630"/>
    </source>
</evidence>
<gene>
    <name evidence="10" type="ORF">MUB46_18060</name>
</gene>
<dbReference type="InterPro" id="IPR013786">
    <property type="entry name" value="AcylCoA_DH/ox_N"/>
</dbReference>
<organism evidence="10 11">
    <name type="scientific">Microbaculum marinisediminis</name>
    <dbReference type="NCBI Taxonomy" id="2931392"/>
    <lineage>
        <taxon>Bacteria</taxon>
        <taxon>Pseudomonadati</taxon>
        <taxon>Pseudomonadota</taxon>
        <taxon>Alphaproteobacteria</taxon>
        <taxon>Hyphomicrobiales</taxon>
        <taxon>Tepidamorphaceae</taxon>
        <taxon>Microbaculum</taxon>
    </lineage>
</organism>
<dbReference type="GO" id="GO:0016627">
    <property type="term" value="F:oxidoreductase activity, acting on the CH-CH group of donors"/>
    <property type="evidence" value="ECO:0007669"/>
    <property type="project" value="InterPro"/>
</dbReference>
<dbReference type="FunFam" id="2.40.110.10:FF:000011">
    <property type="entry name" value="Acyl-CoA dehydrogenase FadE34"/>
    <property type="match status" value="1"/>
</dbReference>
<dbReference type="PANTHER" id="PTHR43292:SF3">
    <property type="entry name" value="ACYL-COA DEHYDROGENASE FADE29"/>
    <property type="match status" value="1"/>
</dbReference>
<evidence type="ECO:0000313" key="10">
    <source>
        <dbReference type="EMBL" id="MCT8973774.1"/>
    </source>
</evidence>
<dbReference type="InterPro" id="IPR036250">
    <property type="entry name" value="AcylCo_DH-like_C"/>
</dbReference>
<dbReference type="AlphaFoldDB" id="A0AAW5R572"/>
<feature type="domain" description="Acyl-CoA dehydrogenase/oxidase N-terminal" evidence="9">
    <location>
        <begin position="14"/>
        <end position="124"/>
    </location>
</feature>
<dbReference type="Gene3D" id="1.20.140.10">
    <property type="entry name" value="Butyryl-CoA Dehydrogenase, subunit A, domain 3"/>
    <property type="match status" value="1"/>
</dbReference>
<dbReference type="GO" id="GO:0005886">
    <property type="term" value="C:plasma membrane"/>
    <property type="evidence" value="ECO:0007669"/>
    <property type="project" value="TreeGrafter"/>
</dbReference>
<comment type="cofactor">
    <cofactor evidence="1 6">
        <name>FAD</name>
        <dbReference type="ChEBI" id="CHEBI:57692"/>
    </cofactor>
</comment>